<evidence type="ECO:0000313" key="14">
    <source>
        <dbReference type="EMBL" id="KAI7835904.1"/>
    </source>
</evidence>
<comment type="catalytic activity">
    <reaction evidence="9">
        <text>O-phospho-L-seryl-[protein] + H2O = L-seryl-[protein] + phosphate</text>
        <dbReference type="Rhea" id="RHEA:20629"/>
        <dbReference type="Rhea" id="RHEA-COMP:9863"/>
        <dbReference type="Rhea" id="RHEA-COMP:11604"/>
        <dbReference type="ChEBI" id="CHEBI:15377"/>
        <dbReference type="ChEBI" id="CHEBI:29999"/>
        <dbReference type="ChEBI" id="CHEBI:43474"/>
        <dbReference type="ChEBI" id="CHEBI:83421"/>
        <dbReference type="EC" id="3.1.3.16"/>
    </reaction>
</comment>
<dbReference type="EMBL" id="JADXDR010000217">
    <property type="protein sequence ID" value="KAI7835904.1"/>
    <property type="molecule type" value="Genomic_DNA"/>
</dbReference>
<dbReference type="Proteomes" id="UP001205105">
    <property type="component" value="Unassembled WGS sequence"/>
</dbReference>
<dbReference type="GO" id="GO:0004722">
    <property type="term" value="F:protein serine/threonine phosphatase activity"/>
    <property type="evidence" value="ECO:0007669"/>
    <property type="project" value="UniProtKB-EC"/>
</dbReference>
<dbReference type="InterPro" id="IPR036457">
    <property type="entry name" value="PPM-type-like_dom_sf"/>
</dbReference>
<comment type="catalytic activity">
    <reaction evidence="10">
        <text>O-phospho-L-threonyl-[protein] + H2O = L-threonyl-[protein] + phosphate</text>
        <dbReference type="Rhea" id="RHEA:47004"/>
        <dbReference type="Rhea" id="RHEA-COMP:11060"/>
        <dbReference type="Rhea" id="RHEA-COMP:11605"/>
        <dbReference type="ChEBI" id="CHEBI:15377"/>
        <dbReference type="ChEBI" id="CHEBI:30013"/>
        <dbReference type="ChEBI" id="CHEBI:43474"/>
        <dbReference type="ChEBI" id="CHEBI:61977"/>
        <dbReference type="EC" id="3.1.3.16"/>
    </reaction>
</comment>
<keyword evidence="6" id="KW-0460">Magnesium</keyword>
<comment type="cofactor">
    <cofactor evidence="2">
        <name>Mg(2+)</name>
        <dbReference type="ChEBI" id="CHEBI:18420"/>
    </cofactor>
</comment>
<evidence type="ECO:0000259" key="13">
    <source>
        <dbReference type="PROSITE" id="PS51746"/>
    </source>
</evidence>
<evidence type="ECO:0000256" key="5">
    <source>
        <dbReference type="ARBA" id="ARBA00022801"/>
    </source>
</evidence>
<reference evidence="14" key="1">
    <citation type="submission" date="2020-11" db="EMBL/GenBank/DDBJ databases">
        <title>Chlorella ohadii genome sequencing and assembly.</title>
        <authorList>
            <person name="Murik O."/>
            <person name="Treves H."/>
            <person name="Kedem I."/>
            <person name="Shotland Y."/>
            <person name="Kaplan A."/>
        </authorList>
    </citation>
    <scope>NUCLEOTIDE SEQUENCE</scope>
    <source>
        <strain evidence="14">1</strain>
    </source>
</reference>
<feature type="domain" description="PPM-type phosphatase" evidence="13">
    <location>
        <begin position="70"/>
        <end position="382"/>
    </location>
</feature>
<comment type="caution">
    <text evidence="14">The sequence shown here is derived from an EMBL/GenBank/DDBJ whole genome shotgun (WGS) entry which is preliminary data.</text>
</comment>
<organism evidence="14 15">
    <name type="scientific">Chlorella ohadii</name>
    <dbReference type="NCBI Taxonomy" id="2649997"/>
    <lineage>
        <taxon>Eukaryota</taxon>
        <taxon>Viridiplantae</taxon>
        <taxon>Chlorophyta</taxon>
        <taxon>core chlorophytes</taxon>
        <taxon>Trebouxiophyceae</taxon>
        <taxon>Chlorellales</taxon>
        <taxon>Chlorellaceae</taxon>
        <taxon>Chlorella clade</taxon>
        <taxon>Chlorella</taxon>
    </lineage>
</organism>
<comment type="similarity">
    <text evidence="11">Belongs to the PP2C family.</text>
</comment>
<keyword evidence="7 11" id="KW-0904">Protein phosphatase</keyword>
<evidence type="ECO:0000256" key="6">
    <source>
        <dbReference type="ARBA" id="ARBA00022842"/>
    </source>
</evidence>
<dbReference type="InterPro" id="IPR015655">
    <property type="entry name" value="PP2C"/>
</dbReference>
<dbReference type="InterPro" id="IPR001932">
    <property type="entry name" value="PPM-type_phosphatase-like_dom"/>
</dbReference>
<dbReference type="SMART" id="SM00332">
    <property type="entry name" value="PP2Cc"/>
    <property type="match status" value="1"/>
</dbReference>
<keyword evidence="8" id="KW-0464">Manganese</keyword>
<evidence type="ECO:0000256" key="1">
    <source>
        <dbReference type="ARBA" id="ARBA00001936"/>
    </source>
</evidence>
<evidence type="ECO:0000256" key="10">
    <source>
        <dbReference type="ARBA" id="ARBA00048336"/>
    </source>
</evidence>
<dbReference type="CDD" id="cd00143">
    <property type="entry name" value="PP2Cc"/>
    <property type="match status" value="1"/>
</dbReference>
<evidence type="ECO:0000256" key="9">
    <source>
        <dbReference type="ARBA" id="ARBA00047761"/>
    </source>
</evidence>
<evidence type="ECO:0000256" key="3">
    <source>
        <dbReference type="ARBA" id="ARBA00013081"/>
    </source>
</evidence>
<evidence type="ECO:0000256" key="7">
    <source>
        <dbReference type="ARBA" id="ARBA00022912"/>
    </source>
</evidence>
<evidence type="ECO:0000313" key="15">
    <source>
        <dbReference type="Proteomes" id="UP001205105"/>
    </source>
</evidence>
<evidence type="ECO:0000256" key="8">
    <source>
        <dbReference type="ARBA" id="ARBA00023211"/>
    </source>
</evidence>
<dbReference type="PANTHER" id="PTHR47992">
    <property type="entry name" value="PROTEIN PHOSPHATASE"/>
    <property type="match status" value="1"/>
</dbReference>
<feature type="region of interest" description="Disordered" evidence="12">
    <location>
        <begin position="195"/>
        <end position="220"/>
    </location>
</feature>
<dbReference type="PROSITE" id="PS51746">
    <property type="entry name" value="PPM_2"/>
    <property type="match status" value="1"/>
</dbReference>
<proteinExistence type="inferred from homology"/>
<dbReference type="AlphaFoldDB" id="A0AAD5DKB5"/>
<evidence type="ECO:0000256" key="2">
    <source>
        <dbReference type="ARBA" id="ARBA00001946"/>
    </source>
</evidence>
<dbReference type="PROSITE" id="PS01032">
    <property type="entry name" value="PPM_1"/>
    <property type="match status" value="1"/>
</dbReference>
<gene>
    <name evidence="14" type="ORF">COHA_010207</name>
</gene>
<dbReference type="EC" id="3.1.3.16" evidence="3"/>
<dbReference type="Gene3D" id="3.60.40.10">
    <property type="entry name" value="PPM-type phosphatase domain"/>
    <property type="match status" value="1"/>
</dbReference>
<keyword evidence="15" id="KW-1185">Reference proteome</keyword>
<evidence type="ECO:0000256" key="11">
    <source>
        <dbReference type="RuleBase" id="RU003465"/>
    </source>
</evidence>
<dbReference type="SUPFAM" id="SSF81606">
    <property type="entry name" value="PP2C-like"/>
    <property type="match status" value="1"/>
</dbReference>
<sequence>MGCAGSKGGSPVADESAAMMRARRGPRASVVSSQYKVETVKDTGAAEAQRLVASTGSLPLDLPVAGLHLRYAFLSQRGYYPDSPDKANQDAVRAAEGLGGNAETHFFGVFDGHGEFGTECAQFVKDKVPAVLASEPTLASDPDKALHSALVAVNAQLHASPIDDSLSGTTACCAVLQGRTLYIANVGDSRAVVAERPADGSKPVASEGSDGAGSSGSGSATELVARDLSQDQTPFRLDECHRVLQAGARVLTLDQLEGLKDPGLPCWTNEADCDGDPPRLWSPNGMFPGTAFTRSIGDSAAEDIGVIPDPEVSATQLGPQHAFVVLATDGVWEFISSQKAVEIIAKHNNPYDAARALVSQAYKLWLQRETRTDDISAVVLFFDWPEAEGSNAAAAPSCAAAAAAASAPQQQVDGMTAAA</sequence>
<evidence type="ECO:0000256" key="4">
    <source>
        <dbReference type="ARBA" id="ARBA00022723"/>
    </source>
</evidence>
<protein>
    <recommendedName>
        <fullName evidence="3">protein-serine/threonine phosphatase</fullName>
        <ecNumber evidence="3">3.1.3.16</ecNumber>
    </recommendedName>
</protein>
<dbReference type="Pfam" id="PF00481">
    <property type="entry name" value="PP2C"/>
    <property type="match status" value="1"/>
</dbReference>
<dbReference type="InterPro" id="IPR000222">
    <property type="entry name" value="PP2C_BS"/>
</dbReference>
<keyword evidence="5 11" id="KW-0378">Hydrolase</keyword>
<evidence type="ECO:0000256" key="12">
    <source>
        <dbReference type="SAM" id="MobiDB-lite"/>
    </source>
</evidence>
<name>A0AAD5DKB5_9CHLO</name>
<feature type="region of interest" description="Disordered" evidence="12">
    <location>
        <begin position="1"/>
        <end position="25"/>
    </location>
</feature>
<dbReference type="FunFam" id="3.60.40.10:FF:000007">
    <property type="entry name" value="Phosphatase 2C and cyclic nucleotide-binding/kinase domain-containing protein"/>
    <property type="match status" value="1"/>
</dbReference>
<comment type="cofactor">
    <cofactor evidence="1">
        <name>Mn(2+)</name>
        <dbReference type="ChEBI" id="CHEBI:29035"/>
    </cofactor>
</comment>
<accession>A0AAD5DKB5</accession>
<dbReference type="GO" id="GO:0046872">
    <property type="term" value="F:metal ion binding"/>
    <property type="evidence" value="ECO:0007669"/>
    <property type="project" value="UniProtKB-KW"/>
</dbReference>
<keyword evidence="4" id="KW-0479">Metal-binding</keyword>